<evidence type="ECO:0000256" key="1">
    <source>
        <dbReference type="SAM" id="Coils"/>
    </source>
</evidence>
<name>A0A0F9SUI5_9ZZZZ</name>
<protein>
    <submittedName>
        <fullName evidence="2">Uncharacterized protein</fullName>
    </submittedName>
</protein>
<keyword evidence="1" id="KW-0175">Coiled coil</keyword>
<organism evidence="2">
    <name type="scientific">marine sediment metagenome</name>
    <dbReference type="NCBI Taxonomy" id="412755"/>
    <lineage>
        <taxon>unclassified sequences</taxon>
        <taxon>metagenomes</taxon>
        <taxon>ecological metagenomes</taxon>
    </lineage>
</organism>
<reference evidence="2" key="1">
    <citation type="journal article" date="2015" name="Nature">
        <title>Complex archaea that bridge the gap between prokaryotes and eukaryotes.</title>
        <authorList>
            <person name="Spang A."/>
            <person name="Saw J.H."/>
            <person name="Jorgensen S.L."/>
            <person name="Zaremba-Niedzwiedzka K."/>
            <person name="Martijn J."/>
            <person name="Lind A.E."/>
            <person name="van Eijk R."/>
            <person name="Schleper C."/>
            <person name="Guy L."/>
            <person name="Ettema T.J."/>
        </authorList>
    </citation>
    <scope>NUCLEOTIDE SEQUENCE</scope>
</reference>
<accession>A0A0F9SUI5</accession>
<gene>
    <name evidence="2" type="ORF">LCGC14_0408770</name>
</gene>
<dbReference type="AlphaFoldDB" id="A0A0F9SUI5"/>
<comment type="caution">
    <text evidence="2">The sequence shown here is derived from an EMBL/GenBank/DDBJ whole genome shotgun (WGS) entry which is preliminary data.</text>
</comment>
<sequence>MADEIEQGAVDQQEPVQPTEAELKAELDKAYQSGDFKAIAVVARKIDQAVRTAEKAELEVKRASLDGIKNKVAKAYEKAIKPLYDSGELSSELIDGIWISHDFGDVAPTVRLTKTAPKGTRSSGGGGGGKKFDISTTDMLAKHGEEECKDGLNFSQAWESSTDKNWRYGIRHKLLKLEGII</sequence>
<evidence type="ECO:0000313" key="2">
    <source>
        <dbReference type="EMBL" id="KKN72635.1"/>
    </source>
</evidence>
<dbReference type="EMBL" id="LAZR01000358">
    <property type="protein sequence ID" value="KKN72635.1"/>
    <property type="molecule type" value="Genomic_DNA"/>
</dbReference>
<feature type="coiled-coil region" evidence="1">
    <location>
        <begin position="39"/>
        <end position="66"/>
    </location>
</feature>
<proteinExistence type="predicted"/>